<dbReference type="AlphaFoldDB" id="A0A1J1IAH5"/>
<accession>A0A1J1IAH5</accession>
<gene>
    <name evidence="2" type="ORF">CLUMA_CG010089</name>
</gene>
<organism evidence="2 3">
    <name type="scientific">Clunio marinus</name>
    <dbReference type="NCBI Taxonomy" id="568069"/>
    <lineage>
        <taxon>Eukaryota</taxon>
        <taxon>Metazoa</taxon>
        <taxon>Ecdysozoa</taxon>
        <taxon>Arthropoda</taxon>
        <taxon>Hexapoda</taxon>
        <taxon>Insecta</taxon>
        <taxon>Pterygota</taxon>
        <taxon>Neoptera</taxon>
        <taxon>Endopterygota</taxon>
        <taxon>Diptera</taxon>
        <taxon>Nematocera</taxon>
        <taxon>Chironomoidea</taxon>
        <taxon>Chironomidae</taxon>
        <taxon>Clunio</taxon>
    </lineage>
</organism>
<evidence type="ECO:0000256" key="1">
    <source>
        <dbReference type="SAM" id="SignalP"/>
    </source>
</evidence>
<protein>
    <submittedName>
        <fullName evidence="2">CLUMA_CG010089, isoform A</fullName>
    </submittedName>
</protein>
<dbReference type="EMBL" id="CVRI01000044">
    <property type="protein sequence ID" value="CRK96572.1"/>
    <property type="molecule type" value="Genomic_DNA"/>
</dbReference>
<reference evidence="2 3" key="1">
    <citation type="submission" date="2015-04" db="EMBL/GenBank/DDBJ databases">
        <authorList>
            <person name="Syromyatnikov M.Y."/>
            <person name="Popov V.N."/>
        </authorList>
    </citation>
    <scope>NUCLEOTIDE SEQUENCE [LARGE SCALE GENOMIC DNA]</scope>
</reference>
<keyword evidence="3" id="KW-1185">Reference proteome</keyword>
<feature type="signal peptide" evidence="1">
    <location>
        <begin position="1"/>
        <end position="15"/>
    </location>
</feature>
<keyword evidence="1" id="KW-0732">Signal</keyword>
<feature type="chain" id="PRO_5012610914" evidence="1">
    <location>
        <begin position="16"/>
        <end position="152"/>
    </location>
</feature>
<sequence length="152" mass="17818">MRIFTLKFIPGLTACLWNFSSLNDSNETHKDMTERGKTSSQRSNELENLFMNFPLIVWPKLNDFGICLDNAVKRRDLKLSGWKWFFSNAFKMFTTCYLSRKVSCLRNRSKEMLKAINTLSLVLIGKMKSKRFVFEAFRDHKDISTLLTDMPL</sequence>
<dbReference type="Proteomes" id="UP000183832">
    <property type="component" value="Unassembled WGS sequence"/>
</dbReference>
<proteinExistence type="predicted"/>
<name>A0A1J1IAH5_9DIPT</name>
<evidence type="ECO:0000313" key="2">
    <source>
        <dbReference type="EMBL" id="CRK96572.1"/>
    </source>
</evidence>
<evidence type="ECO:0000313" key="3">
    <source>
        <dbReference type="Proteomes" id="UP000183832"/>
    </source>
</evidence>